<evidence type="ECO:0000256" key="11">
    <source>
        <dbReference type="SAM" id="MobiDB-lite"/>
    </source>
</evidence>
<evidence type="ECO:0000256" key="6">
    <source>
        <dbReference type="ARBA" id="ARBA00022776"/>
    </source>
</evidence>
<comment type="function">
    <text evidence="10">Regulatory subunit of the condensin complex, a complex required for conversion of interphase chromatin into mitotic-like condense chromosomes. The condensin complex probably introduces positive supercoils into relaxed DNA in the presence of type I topoisomerases and converts nicked DNA into positive knotted forms in the presence of type II topoisomerases.</text>
</comment>
<comment type="caution">
    <text evidence="14">The sequence shown here is derived from an EMBL/GenBank/DDBJ whole genome shotgun (WGS) entry which is preliminary data.</text>
</comment>
<dbReference type="Gene3D" id="1.25.10.10">
    <property type="entry name" value="Leucine-rich Repeat Variant"/>
    <property type="match status" value="2"/>
</dbReference>
<dbReference type="Pfam" id="PF12922">
    <property type="entry name" value="Cnd1_N"/>
    <property type="match status" value="1"/>
</dbReference>
<evidence type="ECO:0000256" key="1">
    <source>
        <dbReference type="ARBA" id="ARBA00004123"/>
    </source>
</evidence>
<feature type="compositionally biased region" description="Polar residues" evidence="11">
    <location>
        <begin position="927"/>
        <end position="937"/>
    </location>
</feature>
<name>A0ABR1IKY2_9AGAR</name>
<evidence type="ECO:0000256" key="9">
    <source>
        <dbReference type="ARBA" id="ARBA00023306"/>
    </source>
</evidence>
<dbReference type="InterPro" id="IPR016024">
    <property type="entry name" value="ARM-type_fold"/>
</dbReference>
<evidence type="ECO:0000256" key="5">
    <source>
        <dbReference type="ARBA" id="ARBA00022618"/>
    </source>
</evidence>
<dbReference type="InterPro" id="IPR032682">
    <property type="entry name" value="Cnd1_C"/>
</dbReference>
<sequence>MDANFELADAVEQLNDSSNIELQHERDVTSEDVDRLLEEAVEAVAESSDSITNPEIFGTYCSLLKSSESVSGAVMNKLLDSISSGLQSEFDSTVLDINAGEDYQRHKMPLEMYAFLLQWFVMAAEKARPLDGEAISAPAPKPKRGRGGRGGGRGGRSAASRKEAEQWSWIDQIPATLALVSKGLAKLQAATLRIWTTSTERETFISCLTRPAYQVAENETYMKSQEIRNNVYQVICRAVKHQSHGPTAQILIMQRLQYYDFLGEAMAECLALLATTYDHSQLGDEILREISQKTFSANDNKVTKTFAKFLTTYSERAPRSALKQMSLLLEQLDSESYTIRIAIVEIMGSIISDLSSTLSADVTDDSVDPKKLEKEIKGLYEHLLDRMLDVVAHVRTKVLNVCSKLCDAKLKFPKQRLAMTNAAIAALEDKSPLVRKPALSLLIKLILTHPWGMVQGGMLEIDVFQKQYEEIKAELQKIQDQMIPKEAEAGGGEEEEEGEKKKKKKKKRNDDDMDVDANETQEHTDEEDEDEDDEEEEEEQEEDDDTMAVDDEDGEQSPKPKKKKKSKLKPRQSQLDISAINEQPIDTRQHAFLTLRKRYYSEALQFIRSVEESMEHISTLLGSKNRPEVLESIEFFRVAYEYKFTSAEIGLKKMIHLIWSKDNSTTSEDGNVLKGIRSRLLECYRSLYFEAVPDLEPKAQVSRIAKNMVNLTYDATLAELTSLEEMMRIMMEEDHIHRDVINKLWQVFSADRLLPKTQRRGAIIILGMLASAKRSVLTDKVDTMLKVGLGALGKADLTLARYTCVALQRLNGSAKKVKGSLQDKTIRIEMNNNIFRKLRTAIERPCRSKDWFGLAEQAINTIYALGDHPDLLCDEIIRTLTKRVFTKKPTSSSKEQGSQDESQDQTQTASDPDAMDEDQPVEGNDEGQAQTQAQASGEENDQCDAFELSQLLFVVGHVAIKQIVYLELAEREMKRQKDERQAAEKLAKGPQPAQKDGEELDQVAGNAEDEIADRISETRENELLFGEHSLLKIFGPMLVSIISSPKKFKNPTLRAAAMLSLSKFLCVSSKFCEQHHWLLFKVLETSKSANIRSNIAIALGDVAVSFSTIIDENSNELYKGLTDPDPGVKKNTLMVLTHLILNGMVKVKGQLGEMAKCLEDEDPRIADLAKLFFSELATKDNAIYNNLPDIISHLSTGDHAVDEETFQRTLKYIFTFIEKEKQAENIVEKLCQRFRLSEDPRQWRDIAFCLALLPYKSEKSIKKLTEGMPFYRDKLHDKGVYDKFGEILGKARQNRFAKDLTTELNDFEEILEEHKRQGEDDQALEKRAQGKKAAAKKRAARKNTRTKKVKIEREEDDEDEE</sequence>
<evidence type="ECO:0000313" key="14">
    <source>
        <dbReference type="EMBL" id="KAK7435533.1"/>
    </source>
</evidence>
<dbReference type="PANTHER" id="PTHR14222:SF2">
    <property type="entry name" value="CONDENSIN COMPLEX SUBUNIT 1"/>
    <property type="match status" value="1"/>
</dbReference>
<evidence type="ECO:0000256" key="10">
    <source>
        <dbReference type="PIRNR" id="PIRNR017127"/>
    </source>
</evidence>
<feature type="compositionally biased region" description="Basic and acidic residues" evidence="11">
    <location>
        <begin position="1315"/>
        <end position="1328"/>
    </location>
</feature>
<evidence type="ECO:0000256" key="7">
    <source>
        <dbReference type="ARBA" id="ARBA00023067"/>
    </source>
</evidence>
<evidence type="ECO:0000256" key="4">
    <source>
        <dbReference type="ARBA" id="ARBA00022454"/>
    </source>
</evidence>
<dbReference type="InterPro" id="IPR007673">
    <property type="entry name" value="Condensin_cplx_su1"/>
</dbReference>
<feature type="domain" description="Condensin complex subunit 1 C-terminal" evidence="12">
    <location>
        <begin position="1091"/>
        <end position="1250"/>
    </location>
</feature>
<keyword evidence="4" id="KW-0158">Chromosome</keyword>
<feature type="region of interest" description="Disordered" evidence="11">
    <location>
        <begin position="133"/>
        <end position="163"/>
    </location>
</feature>
<feature type="compositionally biased region" description="Basic and acidic residues" evidence="11">
    <location>
        <begin position="977"/>
        <end position="987"/>
    </location>
</feature>
<feature type="region of interest" description="Disordered" evidence="11">
    <location>
        <begin position="1315"/>
        <end position="1361"/>
    </location>
</feature>
<keyword evidence="5 10" id="KW-0132">Cell division</keyword>
<dbReference type="SUPFAM" id="SSF48371">
    <property type="entry name" value="ARM repeat"/>
    <property type="match status" value="1"/>
</dbReference>
<evidence type="ECO:0000256" key="3">
    <source>
        <dbReference type="ARBA" id="ARBA00009606"/>
    </source>
</evidence>
<feature type="region of interest" description="Disordered" evidence="11">
    <location>
        <begin position="482"/>
        <end position="582"/>
    </location>
</feature>
<proteinExistence type="inferred from homology"/>
<keyword evidence="7 10" id="KW-0226">DNA condensation</keyword>
<keyword evidence="6 10" id="KW-0498">Mitosis</keyword>
<reference evidence="14 15" key="1">
    <citation type="submission" date="2024-01" db="EMBL/GenBank/DDBJ databases">
        <title>A draft genome for the cacao thread blight pathogen Marasmiellus scandens.</title>
        <authorList>
            <person name="Baruah I.K."/>
            <person name="Leung J."/>
            <person name="Bukari Y."/>
            <person name="Amoako-Attah I."/>
            <person name="Meinhardt L.W."/>
            <person name="Bailey B.A."/>
            <person name="Cohen S.P."/>
        </authorList>
    </citation>
    <scope>NUCLEOTIDE SEQUENCE [LARGE SCALE GENOMIC DNA]</scope>
    <source>
        <strain evidence="14 15">GH-19</strain>
    </source>
</reference>
<feature type="compositionally biased region" description="Polar residues" evidence="11">
    <location>
        <begin position="888"/>
        <end position="910"/>
    </location>
</feature>
<gene>
    <name evidence="14" type="primary">cnd1_1</name>
    <name evidence="14" type="ORF">VKT23_019655</name>
</gene>
<dbReference type="InterPro" id="IPR026971">
    <property type="entry name" value="CND1/NCAPD3"/>
</dbReference>
<feature type="domain" description="Condensin complex subunit 1 N-terminal" evidence="13">
    <location>
        <begin position="73"/>
        <end position="248"/>
    </location>
</feature>
<comment type="similarity">
    <text evidence="3 10">Belongs to the CND1 (condensin subunit 1) family.</text>
</comment>
<feature type="compositionally biased region" description="Acidic residues" evidence="11">
    <location>
        <begin position="913"/>
        <end position="925"/>
    </location>
</feature>
<evidence type="ECO:0000259" key="13">
    <source>
        <dbReference type="Pfam" id="PF12922"/>
    </source>
</evidence>
<keyword evidence="9 10" id="KW-0131">Cell cycle</keyword>
<organism evidence="14 15">
    <name type="scientific">Marasmiellus scandens</name>
    <dbReference type="NCBI Taxonomy" id="2682957"/>
    <lineage>
        <taxon>Eukaryota</taxon>
        <taxon>Fungi</taxon>
        <taxon>Dikarya</taxon>
        <taxon>Basidiomycota</taxon>
        <taxon>Agaricomycotina</taxon>
        <taxon>Agaricomycetes</taxon>
        <taxon>Agaricomycetidae</taxon>
        <taxon>Agaricales</taxon>
        <taxon>Marasmiineae</taxon>
        <taxon>Omphalotaceae</taxon>
        <taxon>Marasmiellus</taxon>
    </lineage>
</organism>
<accession>A0ABR1IKY2</accession>
<protein>
    <recommendedName>
        <fullName evidence="10">Condensin complex subunit 1</fullName>
    </recommendedName>
</protein>
<dbReference type="PIRSF" id="PIRSF017127">
    <property type="entry name" value="Condensin_D2"/>
    <property type="match status" value="1"/>
</dbReference>
<feature type="region of interest" description="Disordered" evidence="11">
    <location>
        <begin position="887"/>
        <end position="941"/>
    </location>
</feature>
<comment type="subcellular location">
    <subcellularLocation>
        <location evidence="2">Chromosome</location>
    </subcellularLocation>
    <subcellularLocation>
        <location evidence="1">Nucleus</location>
    </subcellularLocation>
</comment>
<evidence type="ECO:0000313" key="15">
    <source>
        <dbReference type="Proteomes" id="UP001498398"/>
    </source>
</evidence>
<dbReference type="Proteomes" id="UP001498398">
    <property type="component" value="Unassembled WGS sequence"/>
</dbReference>
<feature type="compositionally biased region" description="Acidic residues" evidence="11">
    <location>
        <begin position="511"/>
        <end position="555"/>
    </location>
</feature>
<keyword evidence="15" id="KW-1185">Reference proteome</keyword>
<evidence type="ECO:0000256" key="2">
    <source>
        <dbReference type="ARBA" id="ARBA00004286"/>
    </source>
</evidence>
<feature type="compositionally biased region" description="Basic residues" evidence="11">
    <location>
        <begin position="1329"/>
        <end position="1350"/>
    </location>
</feature>
<feature type="region of interest" description="Disordered" evidence="11">
    <location>
        <begin position="977"/>
        <end position="1000"/>
    </location>
</feature>
<dbReference type="EMBL" id="JBANRG010000106">
    <property type="protein sequence ID" value="KAK7435533.1"/>
    <property type="molecule type" value="Genomic_DNA"/>
</dbReference>
<keyword evidence="8" id="KW-0539">Nucleus</keyword>
<dbReference type="InterPro" id="IPR024324">
    <property type="entry name" value="Condensin_cplx_su1_N"/>
</dbReference>
<dbReference type="PANTHER" id="PTHR14222">
    <property type="entry name" value="CONDENSIN"/>
    <property type="match status" value="1"/>
</dbReference>
<dbReference type="InterPro" id="IPR011989">
    <property type="entry name" value="ARM-like"/>
</dbReference>
<dbReference type="Pfam" id="PF12717">
    <property type="entry name" value="Cnd1"/>
    <property type="match status" value="1"/>
</dbReference>
<evidence type="ECO:0000259" key="12">
    <source>
        <dbReference type="Pfam" id="PF12717"/>
    </source>
</evidence>
<feature type="compositionally biased region" description="Basic residues" evidence="11">
    <location>
        <begin position="559"/>
        <end position="570"/>
    </location>
</feature>
<evidence type="ECO:0000256" key="8">
    <source>
        <dbReference type="ARBA" id="ARBA00023242"/>
    </source>
</evidence>